<dbReference type="InParanoid" id="A0A0C2ZXH1"/>
<accession>A0A0C2ZXH1</accession>
<reference evidence="3" key="2">
    <citation type="submission" date="2015-01" db="EMBL/GenBank/DDBJ databases">
        <title>Evolutionary Origins and Diversification of the Mycorrhizal Mutualists.</title>
        <authorList>
            <consortium name="DOE Joint Genome Institute"/>
            <consortium name="Mycorrhizal Genomics Consortium"/>
            <person name="Kohler A."/>
            <person name="Kuo A."/>
            <person name="Nagy L.G."/>
            <person name="Floudas D."/>
            <person name="Copeland A."/>
            <person name="Barry K.W."/>
            <person name="Cichocki N."/>
            <person name="Veneault-Fourrey C."/>
            <person name="LaButti K."/>
            <person name="Lindquist E.A."/>
            <person name="Lipzen A."/>
            <person name="Lundell T."/>
            <person name="Morin E."/>
            <person name="Murat C."/>
            <person name="Riley R."/>
            <person name="Ohm R."/>
            <person name="Sun H."/>
            <person name="Tunlid A."/>
            <person name="Henrissat B."/>
            <person name="Grigoriev I.V."/>
            <person name="Hibbett D.S."/>
            <person name="Martin F."/>
        </authorList>
    </citation>
    <scope>NUCLEOTIDE SEQUENCE [LARGE SCALE GENOMIC DNA]</scope>
    <source>
        <strain evidence="3">Foug A</strain>
    </source>
</reference>
<evidence type="ECO:0000313" key="2">
    <source>
        <dbReference type="EMBL" id="KIM57157.1"/>
    </source>
</evidence>
<organism evidence="2 3">
    <name type="scientific">Scleroderma citrinum Foug A</name>
    <dbReference type="NCBI Taxonomy" id="1036808"/>
    <lineage>
        <taxon>Eukaryota</taxon>
        <taxon>Fungi</taxon>
        <taxon>Dikarya</taxon>
        <taxon>Basidiomycota</taxon>
        <taxon>Agaricomycotina</taxon>
        <taxon>Agaricomycetes</taxon>
        <taxon>Agaricomycetidae</taxon>
        <taxon>Boletales</taxon>
        <taxon>Sclerodermatineae</taxon>
        <taxon>Sclerodermataceae</taxon>
        <taxon>Scleroderma</taxon>
    </lineage>
</organism>
<dbReference type="HOGENOM" id="CLU_2962177_0_0_1"/>
<sequence length="59" mass="6587">MGLTRSSTTTILVLFLAHLLETEVLFARTSCRLRKSESGVFARMKVAADAIIHTTFYPN</sequence>
<name>A0A0C2ZXH1_9AGAM</name>
<feature type="signal peptide" evidence="1">
    <location>
        <begin position="1"/>
        <end position="22"/>
    </location>
</feature>
<evidence type="ECO:0000256" key="1">
    <source>
        <dbReference type="SAM" id="SignalP"/>
    </source>
</evidence>
<dbReference type="AlphaFoldDB" id="A0A0C2ZXH1"/>
<reference evidence="2 3" key="1">
    <citation type="submission" date="2014-04" db="EMBL/GenBank/DDBJ databases">
        <authorList>
            <consortium name="DOE Joint Genome Institute"/>
            <person name="Kuo A."/>
            <person name="Kohler A."/>
            <person name="Nagy L.G."/>
            <person name="Floudas D."/>
            <person name="Copeland A."/>
            <person name="Barry K.W."/>
            <person name="Cichocki N."/>
            <person name="Veneault-Fourrey C."/>
            <person name="LaButti K."/>
            <person name="Lindquist E.A."/>
            <person name="Lipzen A."/>
            <person name="Lundell T."/>
            <person name="Morin E."/>
            <person name="Murat C."/>
            <person name="Sun H."/>
            <person name="Tunlid A."/>
            <person name="Henrissat B."/>
            <person name="Grigoriev I.V."/>
            <person name="Hibbett D.S."/>
            <person name="Martin F."/>
            <person name="Nordberg H.P."/>
            <person name="Cantor M.N."/>
            <person name="Hua S.X."/>
        </authorList>
    </citation>
    <scope>NUCLEOTIDE SEQUENCE [LARGE SCALE GENOMIC DNA]</scope>
    <source>
        <strain evidence="2 3">Foug A</strain>
    </source>
</reference>
<feature type="chain" id="PRO_5002160666" evidence="1">
    <location>
        <begin position="23"/>
        <end position="59"/>
    </location>
</feature>
<dbReference type="Proteomes" id="UP000053989">
    <property type="component" value="Unassembled WGS sequence"/>
</dbReference>
<dbReference type="EMBL" id="KN822105">
    <property type="protein sequence ID" value="KIM57157.1"/>
    <property type="molecule type" value="Genomic_DNA"/>
</dbReference>
<keyword evidence="1" id="KW-0732">Signal</keyword>
<proteinExistence type="predicted"/>
<gene>
    <name evidence="2" type="ORF">SCLCIDRAFT_1219709</name>
</gene>
<evidence type="ECO:0000313" key="3">
    <source>
        <dbReference type="Proteomes" id="UP000053989"/>
    </source>
</evidence>
<protein>
    <submittedName>
        <fullName evidence="2">Uncharacterized protein</fullName>
    </submittedName>
</protein>
<keyword evidence="3" id="KW-1185">Reference proteome</keyword>